<dbReference type="RefSeq" id="WP_167209427.1">
    <property type="nucleotide sequence ID" value="NZ_CP050063.1"/>
</dbReference>
<feature type="domain" description="Glycosyl transferase family 1" evidence="1">
    <location>
        <begin position="243"/>
        <end position="387"/>
    </location>
</feature>
<gene>
    <name evidence="2" type="ORF">G8759_15410</name>
</gene>
<name>A0A6G9ANC3_9BACT</name>
<keyword evidence="3" id="KW-1185">Reference proteome</keyword>
<organism evidence="2 3">
    <name type="scientific">Spirosoma aureum</name>
    <dbReference type="NCBI Taxonomy" id="2692134"/>
    <lineage>
        <taxon>Bacteria</taxon>
        <taxon>Pseudomonadati</taxon>
        <taxon>Bacteroidota</taxon>
        <taxon>Cytophagia</taxon>
        <taxon>Cytophagales</taxon>
        <taxon>Cytophagaceae</taxon>
        <taxon>Spirosoma</taxon>
    </lineage>
</organism>
<dbReference type="SUPFAM" id="SSF53756">
    <property type="entry name" value="UDP-Glycosyltransferase/glycogen phosphorylase"/>
    <property type="match status" value="1"/>
</dbReference>
<accession>A0A6G9ANC3</accession>
<evidence type="ECO:0000313" key="2">
    <source>
        <dbReference type="EMBL" id="QIP13900.1"/>
    </source>
</evidence>
<dbReference type="PANTHER" id="PTHR12526">
    <property type="entry name" value="GLYCOSYLTRANSFERASE"/>
    <property type="match status" value="1"/>
</dbReference>
<dbReference type="Proteomes" id="UP000501802">
    <property type="component" value="Chromosome"/>
</dbReference>
<keyword evidence="2" id="KW-0808">Transferase</keyword>
<dbReference type="AlphaFoldDB" id="A0A6G9ANC3"/>
<dbReference type="KEGG" id="spib:G8759_15410"/>
<protein>
    <submittedName>
        <fullName evidence="2">Glycosyltransferase</fullName>
    </submittedName>
</protein>
<dbReference type="GO" id="GO:0016757">
    <property type="term" value="F:glycosyltransferase activity"/>
    <property type="evidence" value="ECO:0007669"/>
    <property type="project" value="InterPro"/>
</dbReference>
<sequence>MAHSDKIILNLSALDYSGAGKFAVDFSRLLQKNGLQSYLVVKDSKVGGDGIIVYNDSVFDNALGKFQRKSFKKKLTDDHFAYDYYFYNKYETLSVVSAQKILTLIPKKPDVIFIHWVTDFINAKVIQELHRLTKAKIYWLVIDNAPLTGGCHYPWTCDGFTRSCSSCPAIRADEYKWIAEKNLSFKKKYLPDDLCLITFSQSDFVRAKQSSLFRDKHVLKLAGFVDEEKFTVGDKAAARRYFNVPADKPVLFFGASSLKEKRKGMQLLLDALTTNPADEFTLLIAGEFPTKGLKGNVRNLGYLNEDELVIAYQAATVFICPSVEDSGPMMINQSLMCGTPVVAFDTGVAQDLVIFEQTGYRAKLADAQDLAKGIAHVVNRDVSSQVALQNRCRNMALQAYGRVAFTNKLMDLVTA</sequence>
<evidence type="ECO:0000313" key="3">
    <source>
        <dbReference type="Proteomes" id="UP000501802"/>
    </source>
</evidence>
<proteinExistence type="predicted"/>
<reference evidence="2 3" key="1">
    <citation type="submission" date="2020-03" db="EMBL/GenBank/DDBJ databases">
        <authorList>
            <person name="Kim M.K."/>
        </authorList>
    </citation>
    <scope>NUCLEOTIDE SEQUENCE [LARGE SCALE GENOMIC DNA]</scope>
    <source>
        <strain evidence="2 3">BT328</strain>
    </source>
</reference>
<dbReference type="EMBL" id="CP050063">
    <property type="protein sequence ID" value="QIP13900.1"/>
    <property type="molecule type" value="Genomic_DNA"/>
</dbReference>
<dbReference type="InterPro" id="IPR001296">
    <property type="entry name" value="Glyco_trans_1"/>
</dbReference>
<dbReference type="Pfam" id="PF00534">
    <property type="entry name" value="Glycos_transf_1"/>
    <property type="match status" value="1"/>
</dbReference>
<evidence type="ECO:0000259" key="1">
    <source>
        <dbReference type="Pfam" id="PF00534"/>
    </source>
</evidence>
<dbReference type="Gene3D" id="3.40.50.2000">
    <property type="entry name" value="Glycogen Phosphorylase B"/>
    <property type="match status" value="1"/>
</dbReference>